<dbReference type="GO" id="GO:0004359">
    <property type="term" value="F:glutaminase activity"/>
    <property type="evidence" value="ECO:0000318"/>
    <property type="project" value="GO_Central"/>
</dbReference>
<evidence type="ECO:0000313" key="9">
    <source>
        <dbReference type="Proteomes" id="UP000813463"/>
    </source>
</evidence>
<protein>
    <recommendedName>
        <fullName evidence="7">Glutamine-dependent NAD(+) synthetase</fullName>
        <ecNumber evidence="7">6.3.5.1</ecNumber>
    </recommendedName>
    <alternativeName>
        <fullName evidence="7">NAD(+) synthase [glutamine-hydrolyzing]</fullName>
    </alternativeName>
</protein>
<keyword evidence="5 7" id="KW-0067">ATP-binding</keyword>
<dbReference type="EC" id="6.3.5.1" evidence="7"/>
<dbReference type="PANTHER" id="PTHR23090">
    <property type="entry name" value="NH 3 /GLUTAMINE-DEPENDENT NAD + SYNTHETASE"/>
    <property type="match status" value="1"/>
</dbReference>
<evidence type="ECO:0000256" key="6">
    <source>
        <dbReference type="ARBA" id="ARBA00023027"/>
    </source>
</evidence>
<sequence length="751" mass="84668">MLGFFPWGPGRRPLMPCPRAGSACNLNQWAMDFECNMKNIKESICRAKDAGAAIRLGLELEITGYGCEDHFLELDTITHAWECLKEILIGDWTDGILCSFGMPIIRESKRYNCQVICMNRKIMMIRPKMWLANDGNYRELRWFTAWKQKHQMVDFQLPTAIADAISQYTVPFGYGFIQFLDTVVAAEICEELFSPVPPHAELALNGVEVFMNSSGSHHQLRKLDLRMRGFIGATLNRGGLYMYSNHQGCDGGRLYYDGCCCIVVNGDVVAQGSQFSLKDVEVVVAQVDLDVVASLRGSLSSFQEQAGSKTSVPSIRAPYKLCRSFHLEEPISRPIKIRYHEPEEEIGFGPACWLWDYLRRSVASGLLLPLSGGADSSCVAAIVGCMCQLVVKEIYKGDERVKADAIRIGQYLDGEFPTDSKEFAKRIFYTVYMGTENNSVASRSRAKVLAEEVGSWHLDVCIDDIISSVLTWFQALTGKFPRFKVDGGSNAENLGLQNIQARLRMVLAFMLASLMPWVHKRSGFYLVLSSTNVDEALRGNLTKHDCSSADINPIGSISKIDLRAFLRWAAIHLGYSSLTEVEVAPPTAELEPIRSNYTQRDETDIGMTYEELSVYGRLRKIFRCGPVSMFKNLCFEWGSRLTPSEVGEKVKFFFKHYSINRHKMTVLTPSYHAESYSPEDNRFDMRQFLYNSTWPFQFRKIDELVKKMNGNKMLLAESDDKDKPGLVSDHVGGMIIGSGNCNGIQHKFFPK</sequence>
<dbReference type="InterPro" id="IPR003694">
    <property type="entry name" value="NAD_synthase"/>
</dbReference>
<evidence type="ECO:0000256" key="4">
    <source>
        <dbReference type="ARBA" id="ARBA00022741"/>
    </source>
</evidence>
<name>A0A9R0KAF4_SPIOL</name>
<organism evidence="9 10">
    <name type="scientific">Spinacia oleracea</name>
    <name type="common">Spinach</name>
    <dbReference type="NCBI Taxonomy" id="3562"/>
    <lineage>
        <taxon>Eukaryota</taxon>
        <taxon>Viridiplantae</taxon>
        <taxon>Streptophyta</taxon>
        <taxon>Embryophyta</taxon>
        <taxon>Tracheophyta</taxon>
        <taxon>Spermatophyta</taxon>
        <taxon>Magnoliopsida</taxon>
        <taxon>eudicotyledons</taxon>
        <taxon>Gunneridae</taxon>
        <taxon>Pentapetalae</taxon>
        <taxon>Caryophyllales</taxon>
        <taxon>Chenopodiaceae</taxon>
        <taxon>Chenopodioideae</taxon>
        <taxon>Anserineae</taxon>
        <taxon>Spinacia</taxon>
    </lineage>
</organism>
<feature type="domain" description="CN hydrolase" evidence="8">
    <location>
        <begin position="19"/>
        <end position="289"/>
    </location>
</feature>
<evidence type="ECO:0000259" key="8">
    <source>
        <dbReference type="PROSITE" id="PS50263"/>
    </source>
</evidence>
<evidence type="ECO:0000256" key="5">
    <source>
        <dbReference type="ARBA" id="ARBA00022840"/>
    </source>
</evidence>
<dbReference type="Gene3D" id="3.60.110.10">
    <property type="entry name" value="Carbon-nitrogen hydrolase"/>
    <property type="match status" value="1"/>
</dbReference>
<dbReference type="CDD" id="cd07570">
    <property type="entry name" value="GAT_Gln-NAD-synth"/>
    <property type="match status" value="1"/>
</dbReference>
<dbReference type="AlphaFoldDB" id="A0A9R0KAF4"/>
<evidence type="ECO:0000313" key="10">
    <source>
        <dbReference type="RefSeq" id="XP_021864626.2"/>
    </source>
</evidence>
<dbReference type="GeneID" id="110803425"/>
<comment type="similarity">
    <text evidence="2 7">In the C-terminal section; belongs to the NAD synthetase family.</text>
</comment>
<comment type="pathway">
    <text evidence="1 7">Cofactor biosynthesis; NAD(+) biosynthesis; NAD(+) from deamido-NAD(+) (L-Gln route): step 1/1.</text>
</comment>
<dbReference type="CDD" id="cd00553">
    <property type="entry name" value="NAD_synthase"/>
    <property type="match status" value="1"/>
</dbReference>
<evidence type="ECO:0000256" key="7">
    <source>
        <dbReference type="PIRNR" id="PIRNR006630"/>
    </source>
</evidence>
<reference evidence="10" key="2">
    <citation type="submission" date="2025-08" db="UniProtKB">
        <authorList>
            <consortium name="RefSeq"/>
        </authorList>
    </citation>
    <scope>IDENTIFICATION</scope>
    <source>
        <tissue evidence="10">Leaf</tissue>
    </source>
</reference>
<reference evidence="9" key="1">
    <citation type="journal article" date="2021" name="Nat. Commun.">
        <title>Genomic analyses provide insights into spinach domestication and the genetic basis of agronomic traits.</title>
        <authorList>
            <person name="Cai X."/>
            <person name="Sun X."/>
            <person name="Xu C."/>
            <person name="Sun H."/>
            <person name="Wang X."/>
            <person name="Ge C."/>
            <person name="Zhang Z."/>
            <person name="Wang Q."/>
            <person name="Fei Z."/>
            <person name="Jiao C."/>
            <person name="Wang Q."/>
        </authorList>
    </citation>
    <scope>NUCLEOTIDE SEQUENCE [LARGE SCALE GENOMIC DNA]</scope>
    <source>
        <strain evidence="9">cv. Varoflay</strain>
    </source>
</reference>
<dbReference type="InterPro" id="IPR003010">
    <property type="entry name" value="C-N_Hydrolase"/>
</dbReference>
<evidence type="ECO:0000256" key="3">
    <source>
        <dbReference type="ARBA" id="ARBA00022598"/>
    </source>
</evidence>
<dbReference type="KEGG" id="soe:110803425"/>
<dbReference type="PANTHER" id="PTHR23090:SF9">
    <property type="entry name" value="GLUTAMINE-DEPENDENT NAD(+) SYNTHETASE"/>
    <property type="match status" value="1"/>
</dbReference>
<dbReference type="Proteomes" id="UP000813463">
    <property type="component" value="Chromosome 6"/>
</dbReference>
<keyword evidence="3 7" id="KW-0436">Ligase</keyword>
<proteinExistence type="inferred from homology"/>
<dbReference type="PROSITE" id="PS50263">
    <property type="entry name" value="CN_HYDROLASE"/>
    <property type="match status" value="1"/>
</dbReference>
<dbReference type="SUPFAM" id="SSF56317">
    <property type="entry name" value="Carbon-nitrogen hydrolase"/>
    <property type="match status" value="1"/>
</dbReference>
<dbReference type="GO" id="GO:0003952">
    <property type="term" value="F:NAD+ synthase (glutamine-hydrolyzing) activity"/>
    <property type="evidence" value="ECO:0000318"/>
    <property type="project" value="GO_Central"/>
</dbReference>
<dbReference type="PIRSF" id="PIRSF006630">
    <property type="entry name" value="NADS_GAT"/>
    <property type="match status" value="1"/>
</dbReference>
<evidence type="ECO:0000256" key="2">
    <source>
        <dbReference type="ARBA" id="ARBA00007145"/>
    </source>
</evidence>
<dbReference type="RefSeq" id="XP_021864626.2">
    <property type="nucleotide sequence ID" value="XM_022008934.2"/>
</dbReference>
<comment type="catalytic activity">
    <reaction evidence="7">
        <text>deamido-NAD(+) + L-glutamine + ATP + H2O = L-glutamate + AMP + diphosphate + NAD(+) + H(+)</text>
        <dbReference type="Rhea" id="RHEA:24384"/>
        <dbReference type="ChEBI" id="CHEBI:15377"/>
        <dbReference type="ChEBI" id="CHEBI:15378"/>
        <dbReference type="ChEBI" id="CHEBI:29985"/>
        <dbReference type="ChEBI" id="CHEBI:30616"/>
        <dbReference type="ChEBI" id="CHEBI:33019"/>
        <dbReference type="ChEBI" id="CHEBI:57540"/>
        <dbReference type="ChEBI" id="CHEBI:58359"/>
        <dbReference type="ChEBI" id="CHEBI:58437"/>
        <dbReference type="ChEBI" id="CHEBI:456215"/>
        <dbReference type="EC" id="6.3.5.1"/>
    </reaction>
</comment>
<evidence type="ECO:0000256" key="1">
    <source>
        <dbReference type="ARBA" id="ARBA00005188"/>
    </source>
</evidence>
<gene>
    <name evidence="10" type="primary">LOC110803425</name>
</gene>
<dbReference type="GO" id="GO:0005737">
    <property type="term" value="C:cytoplasm"/>
    <property type="evidence" value="ECO:0000318"/>
    <property type="project" value="GO_Central"/>
</dbReference>
<keyword evidence="4 7" id="KW-0547">Nucleotide-binding</keyword>
<dbReference type="GO" id="GO:0009435">
    <property type="term" value="P:NAD+ biosynthetic process"/>
    <property type="evidence" value="ECO:0000318"/>
    <property type="project" value="GO_Central"/>
</dbReference>
<dbReference type="HAMAP" id="MF_02090">
    <property type="entry name" value="NadE_glutamine_dep"/>
    <property type="match status" value="1"/>
</dbReference>
<dbReference type="InterPro" id="IPR014729">
    <property type="entry name" value="Rossmann-like_a/b/a_fold"/>
</dbReference>
<dbReference type="GO" id="GO:0005524">
    <property type="term" value="F:ATP binding"/>
    <property type="evidence" value="ECO:0007669"/>
    <property type="project" value="UniProtKB-UniRule"/>
</dbReference>
<dbReference type="Pfam" id="PF00795">
    <property type="entry name" value="CN_hydrolase"/>
    <property type="match status" value="1"/>
</dbReference>
<dbReference type="SUPFAM" id="SSF52402">
    <property type="entry name" value="Adenine nucleotide alpha hydrolases-like"/>
    <property type="match status" value="1"/>
</dbReference>
<dbReference type="InterPro" id="IPR036526">
    <property type="entry name" value="C-N_Hydrolase_sf"/>
</dbReference>
<dbReference type="Gene3D" id="3.40.50.620">
    <property type="entry name" value="HUPs"/>
    <property type="match status" value="1"/>
</dbReference>
<keyword evidence="9" id="KW-1185">Reference proteome</keyword>
<dbReference type="InterPro" id="IPR022310">
    <property type="entry name" value="NAD/GMP_synthase"/>
</dbReference>
<accession>A0A9R0KAF4</accession>
<dbReference type="InterPro" id="IPR014445">
    <property type="entry name" value="Gln-dep_NAD_synthase"/>
</dbReference>
<dbReference type="Pfam" id="PF02540">
    <property type="entry name" value="NAD_synthase"/>
    <property type="match status" value="1"/>
</dbReference>
<keyword evidence="6 7" id="KW-0520">NAD</keyword>